<proteinExistence type="predicted"/>
<sequence length="228" mass="25250">MSKRALLFYGGWEGHEPTQVAGYLQTVLTEEGFEVELSDSLSVLEEVDLSRYDLIIPNWTQGTIPDQALQALMKAVEGGVGLAGLHGGMGDSFRMSTDYQFMVGGQWVAHPGNDGIRYTVHIINDTDPLTDGMSDFEVISEQYYMHVDPAVTIHATTSFPIAEGPHSGNGPIDMPVVWTKKWGKGNVYYCSLGHVLEIVKMPEVTELMRKGMVWAARSEKPVEREVRS</sequence>
<dbReference type="Proteomes" id="UP001179280">
    <property type="component" value="Unassembled WGS sequence"/>
</dbReference>
<dbReference type="InterPro" id="IPR029010">
    <property type="entry name" value="ThuA-like"/>
</dbReference>
<dbReference type="PANTHER" id="PTHR40469">
    <property type="entry name" value="SECRETED GLYCOSYL HYDROLASE"/>
    <property type="match status" value="1"/>
</dbReference>
<accession>A0ABS2SYZ2</accession>
<dbReference type="PANTHER" id="PTHR40469:SF2">
    <property type="entry name" value="GALACTOSE-BINDING DOMAIN-LIKE SUPERFAMILY PROTEIN"/>
    <property type="match status" value="1"/>
</dbReference>
<organism evidence="2 3">
    <name type="scientific">Shouchella xiaoxiensis</name>
    <dbReference type="NCBI Taxonomy" id="766895"/>
    <lineage>
        <taxon>Bacteria</taxon>
        <taxon>Bacillati</taxon>
        <taxon>Bacillota</taxon>
        <taxon>Bacilli</taxon>
        <taxon>Bacillales</taxon>
        <taxon>Bacillaceae</taxon>
        <taxon>Shouchella</taxon>
    </lineage>
</organism>
<feature type="domain" description="ThuA-like" evidence="1">
    <location>
        <begin position="4"/>
        <end position="215"/>
    </location>
</feature>
<protein>
    <submittedName>
        <fullName evidence="2">Type 1 glutamine amidotransferase</fullName>
    </submittedName>
</protein>
<dbReference type="EMBL" id="JAFBCV010000009">
    <property type="protein sequence ID" value="MBM7839664.1"/>
    <property type="molecule type" value="Genomic_DNA"/>
</dbReference>
<gene>
    <name evidence="2" type="ORF">JOC54_002944</name>
</gene>
<keyword evidence="2" id="KW-0315">Glutamine amidotransferase</keyword>
<dbReference type="Pfam" id="PF06283">
    <property type="entry name" value="ThuA"/>
    <property type="match status" value="1"/>
</dbReference>
<dbReference type="RefSeq" id="WP_035419495.1">
    <property type="nucleotide sequence ID" value="NZ_JAFBCV010000009.1"/>
</dbReference>
<keyword evidence="3" id="KW-1185">Reference proteome</keyword>
<dbReference type="SUPFAM" id="SSF52317">
    <property type="entry name" value="Class I glutamine amidotransferase-like"/>
    <property type="match status" value="1"/>
</dbReference>
<dbReference type="Gene3D" id="3.40.50.880">
    <property type="match status" value="1"/>
</dbReference>
<evidence type="ECO:0000313" key="3">
    <source>
        <dbReference type="Proteomes" id="UP001179280"/>
    </source>
</evidence>
<dbReference type="CDD" id="cd03143">
    <property type="entry name" value="A4_beta-galactosidase_middle_domain"/>
    <property type="match status" value="1"/>
</dbReference>
<reference evidence="2" key="1">
    <citation type="submission" date="2021-01" db="EMBL/GenBank/DDBJ databases">
        <title>Genomic Encyclopedia of Type Strains, Phase IV (KMG-IV): sequencing the most valuable type-strain genomes for metagenomic binning, comparative biology and taxonomic classification.</title>
        <authorList>
            <person name="Goeker M."/>
        </authorList>
    </citation>
    <scope>NUCLEOTIDE SEQUENCE</scope>
    <source>
        <strain evidence="2">DSM 21943</strain>
    </source>
</reference>
<comment type="caution">
    <text evidence="2">The sequence shown here is derived from an EMBL/GenBank/DDBJ whole genome shotgun (WGS) entry which is preliminary data.</text>
</comment>
<name>A0ABS2SYZ2_9BACI</name>
<evidence type="ECO:0000313" key="2">
    <source>
        <dbReference type="EMBL" id="MBM7839664.1"/>
    </source>
</evidence>
<dbReference type="InterPro" id="IPR029062">
    <property type="entry name" value="Class_I_gatase-like"/>
</dbReference>
<evidence type="ECO:0000259" key="1">
    <source>
        <dbReference type="Pfam" id="PF06283"/>
    </source>
</evidence>